<sequence>MEKMRSDEAMDSEIWRRIPKDLLERVLSFLPLKTFLSLRSTCKHFHSLLFSPPFITTYSSSPSSTPFSSFFLLSHPQFSRKYPLFDTVHGSWRHLSISLPSPVLLSSSNGLLCFSLQNSHSFIISNLISNTSRLVKFPILPFSIDSLTLVSLPDGSYKILVIKSSLPPWKSTFVYDSSDHSWRKFQDFKPALANCINHHQEGILHRGSLHFITPEPFRVFCFDLDAGEWQRSAMEMPVADLTFARLVSDAGGGKLYLVGGVGRNGISRSMKLWEKKEEGGGERWAEVAGDSVPEMMCRKLMSVCYHNYEHVYCFWHQGLVCICCYTWPEILYYKVSRKTWHWLPRCPSLPDKWSCGFRWFSFVPQLYASV</sequence>
<feature type="domain" description="F-box" evidence="1">
    <location>
        <begin position="12"/>
        <end position="61"/>
    </location>
</feature>
<dbReference type="InterPro" id="IPR001810">
    <property type="entry name" value="F-box_dom"/>
</dbReference>
<evidence type="ECO:0000259" key="1">
    <source>
        <dbReference type="PROSITE" id="PS50181"/>
    </source>
</evidence>
<dbReference type="InterPro" id="IPR015915">
    <property type="entry name" value="Kelch-typ_b-propeller"/>
</dbReference>
<dbReference type="EMBL" id="CAMAPE010000002">
    <property type="protein sequence ID" value="CAH9053781.1"/>
    <property type="molecule type" value="Genomic_DNA"/>
</dbReference>
<dbReference type="InterPro" id="IPR036047">
    <property type="entry name" value="F-box-like_dom_sf"/>
</dbReference>
<organism evidence="2 3">
    <name type="scientific">Cuscuta europaea</name>
    <name type="common">European dodder</name>
    <dbReference type="NCBI Taxonomy" id="41803"/>
    <lineage>
        <taxon>Eukaryota</taxon>
        <taxon>Viridiplantae</taxon>
        <taxon>Streptophyta</taxon>
        <taxon>Embryophyta</taxon>
        <taxon>Tracheophyta</taxon>
        <taxon>Spermatophyta</taxon>
        <taxon>Magnoliopsida</taxon>
        <taxon>eudicotyledons</taxon>
        <taxon>Gunneridae</taxon>
        <taxon>Pentapetalae</taxon>
        <taxon>asterids</taxon>
        <taxon>lamiids</taxon>
        <taxon>Solanales</taxon>
        <taxon>Convolvulaceae</taxon>
        <taxon>Cuscuteae</taxon>
        <taxon>Cuscuta</taxon>
        <taxon>Cuscuta subgen. Cuscuta</taxon>
    </lineage>
</organism>
<proteinExistence type="predicted"/>
<dbReference type="PANTHER" id="PTHR31672">
    <property type="entry name" value="BNACNNG10540D PROTEIN"/>
    <property type="match status" value="1"/>
</dbReference>
<reference evidence="2" key="1">
    <citation type="submission" date="2022-07" db="EMBL/GenBank/DDBJ databases">
        <authorList>
            <person name="Macas J."/>
            <person name="Novak P."/>
            <person name="Neumann P."/>
        </authorList>
    </citation>
    <scope>NUCLEOTIDE SEQUENCE</scope>
</reference>
<dbReference type="Gene3D" id="1.20.1280.50">
    <property type="match status" value="1"/>
</dbReference>
<dbReference type="Pfam" id="PF00646">
    <property type="entry name" value="F-box"/>
    <property type="match status" value="1"/>
</dbReference>
<comment type="caution">
    <text evidence="2">The sequence shown here is derived from an EMBL/GenBank/DDBJ whole genome shotgun (WGS) entry which is preliminary data.</text>
</comment>
<keyword evidence="3" id="KW-1185">Reference proteome</keyword>
<dbReference type="SUPFAM" id="SSF50965">
    <property type="entry name" value="Galactose oxidase, central domain"/>
    <property type="match status" value="1"/>
</dbReference>
<dbReference type="SUPFAM" id="SSF81383">
    <property type="entry name" value="F-box domain"/>
    <property type="match status" value="1"/>
</dbReference>
<dbReference type="PANTHER" id="PTHR31672:SF12">
    <property type="entry name" value="F-BOX DOMAIN-CONTAINING PROTEIN"/>
    <property type="match status" value="1"/>
</dbReference>
<dbReference type="AlphaFoldDB" id="A0A9P0YGQ5"/>
<dbReference type="OrthoDB" id="1703411at2759"/>
<evidence type="ECO:0000313" key="3">
    <source>
        <dbReference type="Proteomes" id="UP001152484"/>
    </source>
</evidence>
<dbReference type="PROSITE" id="PS50181">
    <property type="entry name" value="FBOX"/>
    <property type="match status" value="1"/>
</dbReference>
<dbReference type="Gene3D" id="2.120.10.80">
    <property type="entry name" value="Kelch-type beta propeller"/>
    <property type="match status" value="1"/>
</dbReference>
<dbReference type="FunFam" id="2.120.10.80:FF:000169">
    <property type="entry name" value="F-box family protein"/>
    <property type="match status" value="1"/>
</dbReference>
<dbReference type="InterPro" id="IPR050796">
    <property type="entry name" value="SCF_F-box_component"/>
</dbReference>
<dbReference type="Proteomes" id="UP001152484">
    <property type="component" value="Unassembled WGS sequence"/>
</dbReference>
<accession>A0A9P0YGQ5</accession>
<gene>
    <name evidence="2" type="ORF">CEURO_LOCUS547</name>
</gene>
<evidence type="ECO:0000313" key="2">
    <source>
        <dbReference type="EMBL" id="CAH9053781.1"/>
    </source>
</evidence>
<dbReference type="SMART" id="SM00256">
    <property type="entry name" value="FBOX"/>
    <property type="match status" value="1"/>
</dbReference>
<dbReference type="InterPro" id="IPR011043">
    <property type="entry name" value="Gal_Oxase/kelch_b-propeller"/>
</dbReference>
<name>A0A9P0YGQ5_CUSEU</name>
<protein>
    <recommendedName>
        <fullName evidence="1">F-box domain-containing protein</fullName>
    </recommendedName>
</protein>